<keyword evidence="5 7" id="KW-1133">Transmembrane helix</keyword>
<evidence type="ECO:0000256" key="2">
    <source>
        <dbReference type="ARBA" id="ARBA00008835"/>
    </source>
</evidence>
<evidence type="ECO:0000256" key="5">
    <source>
        <dbReference type="ARBA" id="ARBA00022989"/>
    </source>
</evidence>
<dbReference type="PANTHER" id="PTHR30161">
    <property type="entry name" value="FLAGELLAR EXPORT PROTEIN, MEMBRANE FLHA SUBUNIT-RELATED"/>
    <property type="match status" value="1"/>
</dbReference>
<dbReference type="NCBIfam" id="TIGR01398">
    <property type="entry name" value="FlhA"/>
    <property type="match status" value="1"/>
</dbReference>
<evidence type="ECO:0000313" key="9">
    <source>
        <dbReference type="Proteomes" id="UP000182692"/>
    </source>
</evidence>
<dbReference type="GO" id="GO:0009306">
    <property type="term" value="P:protein secretion"/>
    <property type="evidence" value="ECO:0007669"/>
    <property type="project" value="InterPro"/>
</dbReference>
<dbReference type="Gene3D" id="3.40.30.60">
    <property type="entry name" value="FHIPEP family, domain 1"/>
    <property type="match status" value="1"/>
</dbReference>
<dbReference type="Gene3D" id="1.10.8.540">
    <property type="entry name" value="FHIPEP family, domain 3"/>
    <property type="match status" value="1"/>
</dbReference>
<dbReference type="GO" id="GO:0005886">
    <property type="term" value="C:plasma membrane"/>
    <property type="evidence" value="ECO:0007669"/>
    <property type="project" value="UniProtKB-SubCell"/>
</dbReference>
<dbReference type="Gene3D" id="3.40.50.12790">
    <property type="entry name" value="FHIPEP family, domain 4"/>
    <property type="match status" value="1"/>
</dbReference>
<dbReference type="Proteomes" id="UP000182692">
    <property type="component" value="Unassembled WGS sequence"/>
</dbReference>
<dbReference type="InterPro" id="IPR006301">
    <property type="entry name" value="FlhA"/>
</dbReference>
<feature type="transmembrane region" description="Helical" evidence="7">
    <location>
        <begin position="49"/>
        <end position="67"/>
    </location>
</feature>
<keyword evidence="7" id="KW-0813">Transport</keyword>
<sequence>MKLSLPFYDKVQNKLPFKIGVMPAIGAPVLVLSALAMVVLPVPAFLLDMFFSFNIALSLVVLLVTIYTRRPLDFAAFPTVLLIATLLRLALNVASTRVVLLHGHEGPGAAGQVIDAFGSVVIGGNYAVGLVVFLILMIINFMVVTKGAGRISEVSARFTLDALPGKQMAIDADLNAGLINQDQARTRRQEVTKEADFYGSMDGASKFVKGDAIAGILILAINIVGGLSIGMIQHDVSFSEAIEIYTLLTIGDGLVAQIPSLLLSIGAAMMVTRQNTDEDMGQQLVFQLVDNPKALIISTGILFVMGVVPGMPHVPFLALALICGSFAYWKVKTQEKIKAAELAKPKQEIVAPKPKDLSWDDVQPVDVIGLEVGYRLIPMVDRDQGGELLDRVKGVRKKLSQDFGFLIPPVHIRDNLELPPNSYRITLMGVAVGEADIRPDNELAINPGQVFGPIDGEPTIDPAFGLEAVWIEKSQREHAQALGYTVVDSATVLATHLSQMLTNNAERLLGHEEAQNLVELLARQAPRLVEGLIPDLVSLGVVVKVMQNLLNEAIPIRDVRTIIQTLSEYAPKSQDPDILTAAVRISLKRLIVQEINGIAPELPVITLVPELEQILHKTMQASGGESTGIEPGLAERLQQSLSEATQQQELQGEPAVLLTSGVLRSTLARFVKNTIPTLRVLSYQEVPDEKQIRIVRAVGN</sequence>
<keyword evidence="7" id="KW-1006">Bacterial flagellum protein export</keyword>
<dbReference type="OrthoDB" id="9759185at2"/>
<feature type="transmembrane region" description="Helical" evidence="7">
    <location>
        <begin position="212"/>
        <end position="232"/>
    </location>
</feature>
<dbReference type="InterPro" id="IPR025505">
    <property type="entry name" value="FHIPEP_CS"/>
</dbReference>
<keyword evidence="4 7" id="KW-0812">Transmembrane</keyword>
<dbReference type="InterPro" id="IPR042196">
    <property type="entry name" value="FHIPEP_4"/>
</dbReference>
<evidence type="ECO:0000256" key="6">
    <source>
        <dbReference type="ARBA" id="ARBA00023136"/>
    </source>
</evidence>
<protein>
    <recommendedName>
        <fullName evidence="7">Flagellar biosynthesis protein FlhA</fullName>
    </recommendedName>
</protein>
<dbReference type="PANTHER" id="PTHR30161:SF1">
    <property type="entry name" value="FLAGELLAR BIOSYNTHESIS PROTEIN FLHA-RELATED"/>
    <property type="match status" value="1"/>
</dbReference>
<dbReference type="STRING" id="1121869.SAMN03084138_01460"/>
<dbReference type="RefSeq" id="WP_017009377.1">
    <property type="nucleotide sequence ID" value="NZ_FOWR01000009.1"/>
</dbReference>
<dbReference type="AlphaFoldDB" id="A0A1I5N5F0"/>
<dbReference type="GeneID" id="35871836"/>
<dbReference type="InterPro" id="IPR001712">
    <property type="entry name" value="T3SS_FHIPEP"/>
</dbReference>
<dbReference type="PIRSF" id="PIRSF005419">
    <property type="entry name" value="FlhA"/>
    <property type="match status" value="1"/>
</dbReference>
<dbReference type="PRINTS" id="PR00949">
    <property type="entry name" value="TYPE3IMAPROT"/>
</dbReference>
<reference evidence="8 9" key="1">
    <citation type="submission" date="2016-10" db="EMBL/GenBank/DDBJ databases">
        <authorList>
            <person name="de Groot N.N."/>
        </authorList>
    </citation>
    <scope>NUCLEOTIDE SEQUENCE [LARGE SCALE GENOMIC DNA]</scope>
    <source>
        <strain evidence="8 9">DSM 15893</strain>
    </source>
</reference>
<keyword evidence="7" id="KW-0653">Protein transport</keyword>
<organism evidence="8 9">
    <name type="scientific">Enterovibrio norvegicus DSM 15893</name>
    <dbReference type="NCBI Taxonomy" id="1121869"/>
    <lineage>
        <taxon>Bacteria</taxon>
        <taxon>Pseudomonadati</taxon>
        <taxon>Pseudomonadota</taxon>
        <taxon>Gammaproteobacteria</taxon>
        <taxon>Vibrionales</taxon>
        <taxon>Vibrionaceae</taxon>
        <taxon>Enterovibrio</taxon>
    </lineage>
</organism>
<evidence type="ECO:0000256" key="1">
    <source>
        <dbReference type="ARBA" id="ARBA00004651"/>
    </source>
</evidence>
<comment type="function">
    <text evidence="7">Required for formation of the rod structure of the flagellar apparatus. Together with FliI and FliH, may constitute the export apparatus of flagellin.</text>
</comment>
<dbReference type="EMBL" id="FOWR01000009">
    <property type="protein sequence ID" value="SFP16511.1"/>
    <property type="molecule type" value="Genomic_DNA"/>
</dbReference>
<keyword evidence="8" id="KW-0282">Flagellum</keyword>
<feature type="transmembrane region" description="Helical" evidence="7">
    <location>
        <begin position="21"/>
        <end position="43"/>
    </location>
</feature>
<proteinExistence type="inferred from homology"/>
<evidence type="ECO:0000256" key="4">
    <source>
        <dbReference type="ARBA" id="ARBA00022692"/>
    </source>
</evidence>
<feature type="transmembrane region" description="Helical" evidence="7">
    <location>
        <begin position="244"/>
        <end position="271"/>
    </location>
</feature>
<keyword evidence="3 7" id="KW-1003">Cell membrane</keyword>
<name>A0A1I5N5F0_9GAMM</name>
<evidence type="ECO:0000256" key="3">
    <source>
        <dbReference type="ARBA" id="ARBA00022475"/>
    </source>
</evidence>
<gene>
    <name evidence="7" type="primary">flhA</name>
    <name evidence="8" type="ORF">SAMN03084138_01460</name>
</gene>
<feature type="transmembrane region" description="Helical" evidence="7">
    <location>
        <begin position="126"/>
        <end position="144"/>
    </location>
</feature>
<comment type="subcellular location">
    <subcellularLocation>
        <location evidence="1 7">Cell membrane</location>
        <topology evidence="1 7">Multi-pass membrane protein</topology>
    </subcellularLocation>
</comment>
<keyword evidence="8" id="KW-0966">Cell projection</keyword>
<feature type="transmembrane region" description="Helical" evidence="7">
    <location>
        <begin position="292"/>
        <end position="308"/>
    </location>
</feature>
<keyword evidence="6 7" id="KW-0472">Membrane</keyword>
<dbReference type="InterPro" id="IPR042194">
    <property type="entry name" value="FHIPEP_1"/>
</dbReference>
<comment type="similarity">
    <text evidence="2 7">Belongs to the FHIPEP (flagella/HR/invasion proteins export pore) family.</text>
</comment>
<dbReference type="GO" id="GO:0044780">
    <property type="term" value="P:bacterial-type flagellum assembly"/>
    <property type="evidence" value="ECO:0007669"/>
    <property type="project" value="InterPro"/>
</dbReference>
<evidence type="ECO:0000256" key="7">
    <source>
        <dbReference type="RuleBase" id="RU364093"/>
    </source>
</evidence>
<keyword evidence="8" id="KW-0969">Cilium</keyword>
<dbReference type="PROSITE" id="PS00994">
    <property type="entry name" value="FHIPEP"/>
    <property type="match status" value="1"/>
</dbReference>
<evidence type="ECO:0000313" key="8">
    <source>
        <dbReference type="EMBL" id="SFP16511.1"/>
    </source>
</evidence>
<dbReference type="InterPro" id="IPR042193">
    <property type="entry name" value="FHIPEP_3"/>
</dbReference>
<accession>A0A1I5N5F0</accession>
<feature type="transmembrane region" description="Helical" evidence="7">
    <location>
        <begin position="74"/>
        <end position="91"/>
    </location>
</feature>
<dbReference type="Pfam" id="PF00771">
    <property type="entry name" value="FHIPEP"/>
    <property type="match status" value="1"/>
</dbReference>
<keyword evidence="7" id="KW-1005">Bacterial flagellum biogenesis</keyword>